<evidence type="ECO:0000313" key="1">
    <source>
        <dbReference type="EMBL" id="GMA18586.1"/>
    </source>
</evidence>
<dbReference type="EMBL" id="BSUJ01000001">
    <property type="protein sequence ID" value="GMA18586.1"/>
    <property type="molecule type" value="Genomic_DNA"/>
</dbReference>
<name>A0ABQ6HJL7_9MICO</name>
<organism evidence="1 2">
    <name type="scientific">Arsenicicoccus piscis</name>
    <dbReference type="NCBI Taxonomy" id="673954"/>
    <lineage>
        <taxon>Bacteria</taxon>
        <taxon>Bacillati</taxon>
        <taxon>Actinomycetota</taxon>
        <taxon>Actinomycetes</taxon>
        <taxon>Micrococcales</taxon>
        <taxon>Intrasporangiaceae</taxon>
        <taxon>Arsenicicoccus</taxon>
    </lineage>
</organism>
<evidence type="ECO:0000313" key="2">
    <source>
        <dbReference type="Proteomes" id="UP001157109"/>
    </source>
</evidence>
<accession>A0ABQ6HJL7</accession>
<comment type="caution">
    <text evidence="1">The sequence shown here is derived from an EMBL/GenBank/DDBJ whole genome shotgun (WGS) entry which is preliminary data.</text>
</comment>
<dbReference type="Proteomes" id="UP001157109">
    <property type="component" value="Unassembled WGS sequence"/>
</dbReference>
<gene>
    <name evidence="1" type="ORF">GCM10025862_06070</name>
</gene>
<sequence>MTYYLSMSWWQGSATANEVTMLRRRVRLLEEQVAALAAFTGIDPHHLPREVDPVSREARQLVEEGKFIAAIKVHRQQHGLDLVTAKRDIDAVRAQVARH</sequence>
<evidence type="ECO:0008006" key="3">
    <source>
        <dbReference type="Google" id="ProtNLM"/>
    </source>
</evidence>
<protein>
    <recommendedName>
        <fullName evidence="3">Ribosomal protein L7/L12 C-terminal domain-containing protein</fullName>
    </recommendedName>
</protein>
<proteinExistence type="predicted"/>
<reference evidence="2" key="1">
    <citation type="journal article" date="2019" name="Int. J. Syst. Evol. Microbiol.">
        <title>The Global Catalogue of Microorganisms (GCM) 10K type strain sequencing project: providing services to taxonomists for standard genome sequencing and annotation.</title>
        <authorList>
            <consortium name="The Broad Institute Genomics Platform"/>
            <consortium name="The Broad Institute Genome Sequencing Center for Infectious Disease"/>
            <person name="Wu L."/>
            <person name="Ma J."/>
        </authorList>
    </citation>
    <scope>NUCLEOTIDE SEQUENCE [LARGE SCALE GENOMIC DNA]</scope>
    <source>
        <strain evidence="2">NBRC 105830</strain>
    </source>
</reference>
<keyword evidence="2" id="KW-1185">Reference proteome</keyword>